<name>A0A369W143_9SPHN</name>
<feature type="transmembrane region" description="Helical" evidence="1">
    <location>
        <begin position="206"/>
        <end position="226"/>
    </location>
</feature>
<reference evidence="3 4" key="1">
    <citation type="submission" date="2018-07" db="EMBL/GenBank/DDBJ databases">
        <title>a novel species of Sphingomonas isolated from the rhizosphere soil of Araceae plant.</title>
        <authorList>
            <person name="Zhiyong W."/>
            <person name="Qinglan Z."/>
            <person name="Zhiwei F."/>
            <person name="Ding X."/>
            <person name="Gejiao W."/>
            <person name="Shixue Z."/>
        </authorList>
    </citation>
    <scope>NUCLEOTIDE SEQUENCE [LARGE SCALE GENOMIC DNA]</scope>
    <source>
        <strain evidence="3 4">WZY 27</strain>
    </source>
</reference>
<feature type="transmembrane region" description="Helical" evidence="1">
    <location>
        <begin position="101"/>
        <end position="120"/>
    </location>
</feature>
<feature type="transmembrane region" description="Helical" evidence="1">
    <location>
        <begin position="177"/>
        <end position="194"/>
    </location>
</feature>
<evidence type="ECO:0000313" key="4">
    <source>
        <dbReference type="Proteomes" id="UP000253918"/>
    </source>
</evidence>
<comment type="caution">
    <text evidence="3">The sequence shown here is derived from an EMBL/GenBank/DDBJ whole genome shotgun (WGS) entry which is preliminary data.</text>
</comment>
<keyword evidence="1" id="KW-0472">Membrane</keyword>
<keyword evidence="1" id="KW-0812">Transmembrane</keyword>
<accession>A0A369W143</accession>
<gene>
    <name evidence="3" type="ORF">DVW87_11435</name>
</gene>
<dbReference type="PANTHER" id="PTHR36927:SF1">
    <property type="entry name" value="MDO-LIKE PROTEIN"/>
    <property type="match status" value="1"/>
</dbReference>
<protein>
    <recommendedName>
        <fullName evidence="2">Acyltransferase 3 domain-containing protein</fullName>
    </recommendedName>
</protein>
<feature type="transmembrane region" description="Helical" evidence="1">
    <location>
        <begin position="59"/>
        <end position="81"/>
    </location>
</feature>
<dbReference type="OrthoDB" id="8288190at2"/>
<evidence type="ECO:0000256" key="1">
    <source>
        <dbReference type="SAM" id="Phobius"/>
    </source>
</evidence>
<keyword evidence="1" id="KW-1133">Transmembrane helix</keyword>
<feature type="transmembrane region" description="Helical" evidence="1">
    <location>
        <begin position="281"/>
        <end position="303"/>
    </location>
</feature>
<organism evidence="3 4">
    <name type="scientific">Sphingomonas aracearum</name>
    <dbReference type="NCBI Taxonomy" id="2283317"/>
    <lineage>
        <taxon>Bacteria</taxon>
        <taxon>Pseudomonadati</taxon>
        <taxon>Pseudomonadota</taxon>
        <taxon>Alphaproteobacteria</taxon>
        <taxon>Sphingomonadales</taxon>
        <taxon>Sphingomonadaceae</taxon>
        <taxon>Sphingomonas</taxon>
    </lineage>
</organism>
<keyword evidence="4" id="KW-1185">Reference proteome</keyword>
<dbReference type="AlphaFoldDB" id="A0A369W143"/>
<dbReference type="Pfam" id="PF01757">
    <property type="entry name" value="Acyl_transf_3"/>
    <property type="match status" value="1"/>
</dbReference>
<feature type="transmembrane region" description="Helical" evidence="1">
    <location>
        <begin position="144"/>
        <end position="171"/>
    </location>
</feature>
<evidence type="ECO:0000313" key="3">
    <source>
        <dbReference type="EMBL" id="RDE05801.1"/>
    </source>
</evidence>
<sequence>MLLGVVLHSSSWQEPRVLFDAITLVSHSFRMGAFFALSGFLAAVALQRRSPRLWLQRRLARLGVPAVFGLLVLCPLTGWVLSHRPPHASWGPPLPYDWYHLWFLVALLLYTPVFCLLDGWQRRSGALDRAVSLLGRPPELSRTLLLIGLASFALMLLAMSLVKAALPIAYFQSFSELRNVLGYLPVALFGFTLARSEALGRASENWRVPMVFVGVTAATYVVWFLLVSPLVPPDARNILSHLIALGGAAFCPPAAFLLLFGAALRVRAVPAVLKTVADASFTIYLLHVPVIAAINIGFARVAWDPYFEFAITVVLSSSLTLAFHQLAVRRSPLLALLLNGVPLPRSVDETRHHVAVAAADLDLRAGAEDQEALAIGMGLHLLDEVEIDDGGAVHPLKPAGI</sequence>
<dbReference type="PANTHER" id="PTHR36927">
    <property type="entry name" value="BLR4337 PROTEIN"/>
    <property type="match status" value="1"/>
</dbReference>
<evidence type="ECO:0000259" key="2">
    <source>
        <dbReference type="Pfam" id="PF01757"/>
    </source>
</evidence>
<feature type="transmembrane region" description="Helical" evidence="1">
    <location>
        <begin position="28"/>
        <end position="47"/>
    </location>
</feature>
<dbReference type="InterPro" id="IPR050623">
    <property type="entry name" value="Glucan_succinyl_AcylTrfase"/>
</dbReference>
<dbReference type="Proteomes" id="UP000253918">
    <property type="component" value="Unassembled WGS sequence"/>
</dbReference>
<dbReference type="EMBL" id="QQNB01000002">
    <property type="protein sequence ID" value="RDE05801.1"/>
    <property type="molecule type" value="Genomic_DNA"/>
</dbReference>
<feature type="transmembrane region" description="Helical" evidence="1">
    <location>
        <begin position="238"/>
        <end position="260"/>
    </location>
</feature>
<dbReference type="GO" id="GO:0016747">
    <property type="term" value="F:acyltransferase activity, transferring groups other than amino-acyl groups"/>
    <property type="evidence" value="ECO:0007669"/>
    <property type="project" value="InterPro"/>
</dbReference>
<proteinExistence type="predicted"/>
<dbReference type="InterPro" id="IPR002656">
    <property type="entry name" value="Acyl_transf_3_dom"/>
</dbReference>
<feature type="domain" description="Acyltransferase 3" evidence="2">
    <location>
        <begin position="1"/>
        <end position="316"/>
    </location>
</feature>